<dbReference type="CDD" id="cd02754">
    <property type="entry name" value="MopB_Nitrate-R-NapA-like"/>
    <property type="match status" value="1"/>
</dbReference>
<reference evidence="15 16" key="1">
    <citation type="submission" date="2021-03" db="EMBL/GenBank/DDBJ databases">
        <title>Fibrella sp. HMF5405 genome sequencing and assembly.</title>
        <authorList>
            <person name="Kang H."/>
            <person name="Kim H."/>
            <person name="Bae S."/>
            <person name="Joh K."/>
        </authorList>
    </citation>
    <scope>NUCLEOTIDE SEQUENCE [LARGE SCALE GENOMIC DNA]</scope>
    <source>
        <strain evidence="15 16">HMF5405</strain>
    </source>
</reference>
<dbReference type="InterPro" id="IPR027467">
    <property type="entry name" value="MopterinOxRdtase_cofactor_BS"/>
</dbReference>
<keyword evidence="12" id="KW-0411">Iron-sulfur</keyword>
<name>A0ABS3JCF2_9BACT</name>
<feature type="domain" description="4Fe-4S Mo/W bis-MGD-type" evidence="14">
    <location>
        <begin position="1"/>
        <end position="56"/>
    </location>
</feature>
<keyword evidence="10" id="KW-0560">Oxidoreductase</keyword>
<evidence type="ECO:0000256" key="9">
    <source>
        <dbReference type="ARBA" id="ARBA00022827"/>
    </source>
</evidence>
<evidence type="ECO:0000256" key="6">
    <source>
        <dbReference type="ARBA" id="ARBA00022505"/>
    </source>
</evidence>
<dbReference type="InterPro" id="IPR007419">
    <property type="entry name" value="BFD-like_2Fe2S-bd_dom"/>
</dbReference>
<dbReference type="InterPro" id="IPR023753">
    <property type="entry name" value="FAD/NAD-binding_dom"/>
</dbReference>
<protein>
    <submittedName>
        <fullName evidence="15">Molybdopterin-dependent oxidoreductase</fullName>
    </submittedName>
</protein>
<evidence type="ECO:0000256" key="2">
    <source>
        <dbReference type="ARBA" id="ARBA00001966"/>
    </source>
</evidence>
<evidence type="ECO:0000256" key="4">
    <source>
        <dbReference type="ARBA" id="ARBA00008747"/>
    </source>
</evidence>
<dbReference type="InterPro" id="IPR041575">
    <property type="entry name" value="Rubredoxin_C"/>
</dbReference>
<accession>A0ABS3JCF2</accession>
<dbReference type="SUPFAM" id="SSF51905">
    <property type="entry name" value="FAD/NAD(P)-binding domain"/>
    <property type="match status" value="1"/>
</dbReference>
<dbReference type="Pfam" id="PF00384">
    <property type="entry name" value="Molybdopterin"/>
    <property type="match status" value="1"/>
</dbReference>
<dbReference type="InterPro" id="IPR016156">
    <property type="entry name" value="FAD/NAD-linked_Rdtase_dimer_sf"/>
</dbReference>
<organism evidence="15 16">
    <name type="scientific">Fibrella forsythiae</name>
    <dbReference type="NCBI Taxonomy" id="2817061"/>
    <lineage>
        <taxon>Bacteria</taxon>
        <taxon>Pseudomonadati</taxon>
        <taxon>Bacteroidota</taxon>
        <taxon>Cytophagia</taxon>
        <taxon>Cytophagales</taxon>
        <taxon>Spirosomataceae</taxon>
        <taxon>Fibrella</taxon>
    </lineage>
</organism>
<dbReference type="CDD" id="cd02791">
    <property type="entry name" value="MopB_CT_Nitrate-R-NapA-like"/>
    <property type="match status" value="1"/>
</dbReference>
<dbReference type="Gene3D" id="3.30.390.30">
    <property type="match status" value="1"/>
</dbReference>
<dbReference type="InterPro" id="IPR006963">
    <property type="entry name" value="Mopterin_OxRdtase_4Fe-4S_dom"/>
</dbReference>
<comment type="cofactor">
    <cofactor evidence="3">
        <name>FAD</name>
        <dbReference type="ChEBI" id="CHEBI:57692"/>
    </cofactor>
</comment>
<dbReference type="Pfam" id="PF04324">
    <property type="entry name" value="Fer2_BFD"/>
    <property type="match status" value="1"/>
</dbReference>
<dbReference type="Gene3D" id="3.40.50.740">
    <property type="match status" value="1"/>
</dbReference>
<comment type="similarity">
    <text evidence="4">Belongs to the prokaryotic molybdopterin-containing oxidoreductase family. NasA/NapA/NarB subfamily.</text>
</comment>
<dbReference type="PANTHER" id="PTHR43105">
    <property type="entry name" value="RESPIRATORY NITRATE REDUCTASE"/>
    <property type="match status" value="1"/>
</dbReference>
<dbReference type="SUPFAM" id="SSF50692">
    <property type="entry name" value="ADC-like"/>
    <property type="match status" value="1"/>
</dbReference>
<dbReference type="Proteomes" id="UP000664628">
    <property type="component" value="Unassembled WGS sequence"/>
</dbReference>
<dbReference type="Pfam" id="PF07992">
    <property type="entry name" value="Pyr_redox_2"/>
    <property type="match status" value="1"/>
</dbReference>
<dbReference type="Gene3D" id="1.10.10.1100">
    <property type="entry name" value="BFD-like [2Fe-2S]-binding domain"/>
    <property type="match status" value="1"/>
</dbReference>
<dbReference type="InterPro" id="IPR006657">
    <property type="entry name" value="MoPterin_dinucl-bd_dom"/>
</dbReference>
<comment type="cofactor">
    <cofactor evidence="1">
        <name>Mo-bis(molybdopterin guanine dinucleotide)</name>
        <dbReference type="ChEBI" id="CHEBI:60539"/>
    </cofactor>
</comment>
<keyword evidence="5" id="KW-0004">4Fe-4S</keyword>
<dbReference type="Gene3D" id="2.40.40.20">
    <property type="match status" value="1"/>
</dbReference>
<dbReference type="InterPro" id="IPR036188">
    <property type="entry name" value="FAD/NAD-bd_sf"/>
</dbReference>
<evidence type="ECO:0000256" key="5">
    <source>
        <dbReference type="ARBA" id="ARBA00022485"/>
    </source>
</evidence>
<evidence type="ECO:0000256" key="1">
    <source>
        <dbReference type="ARBA" id="ARBA00001942"/>
    </source>
</evidence>
<keyword evidence="9" id="KW-0274">FAD</keyword>
<dbReference type="PRINTS" id="PR00368">
    <property type="entry name" value="FADPNR"/>
</dbReference>
<dbReference type="Gene3D" id="2.20.25.90">
    <property type="entry name" value="ADC-like domains"/>
    <property type="match status" value="1"/>
</dbReference>
<dbReference type="Gene3D" id="3.40.228.10">
    <property type="entry name" value="Dimethylsulfoxide Reductase, domain 2"/>
    <property type="match status" value="1"/>
</dbReference>
<evidence type="ECO:0000256" key="10">
    <source>
        <dbReference type="ARBA" id="ARBA00023002"/>
    </source>
</evidence>
<dbReference type="InterPro" id="IPR050123">
    <property type="entry name" value="Prok_molybdopt-oxidoreductase"/>
</dbReference>
<dbReference type="RefSeq" id="WP_207327582.1">
    <property type="nucleotide sequence ID" value="NZ_JAFMYW010000001.1"/>
</dbReference>
<evidence type="ECO:0000256" key="3">
    <source>
        <dbReference type="ARBA" id="ARBA00001974"/>
    </source>
</evidence>
<comment type="caution">
    <text evidence="15">The sequence shown here is derived from an EMBL/GenBank/DDBJ whole genome shotgun (WGS) entry which is preliminary data.</text>
</comment>
<keyword evidence="7" id="KW-0285">Flavoprotein</keyword>
<comment type="cofactor">
    <cofactor evidence="2">
        <name>[4Fe-4S] cluster</name>
        <dbReference type="ChEBI" id="CHEBI:49883"/>
    </cofactor>
</comment>
<dbReference type="EMBL" id="JAFMYW010000001">
    <property type="protein sequence ID" value="MBO0947675.1"/>
    <property type="molecule type" value="Genomic_DNA"/>
</dbReference>
<dbReference type="SMART" id="SM00926">
    <property type="entry name" value="Molybdop_Fe4S4"/>
    <property type="match status" value="1"/>
</dbReference>
<dbReference type="PRINTS" id="PR00411">
    <property type="entry name" value="PNDRDTASEI"/>
</dbReference>
<keyword evidence="11" id="KW-0408">Iron</keyword>
<dbReference type="Gene3D" id="3.50.50.60">
    <property type="entry name" value="FAD/NAD(P)-binding domain"/>
    <property type="match status" value="2"/>
</dbReference>
<keyword evidence="6" id="KW-0500">Molybdenum</keyword>
<evidence type="ECO:0000256" key="8">
    <source>
        <dbReference type="ARBA" id="ARBA00022723"/>
    </source>
</evidence>
<dbReference type="InterPro" id="IPR009010">
    <property type="entry name" value="Asp_de-COase-like_dom_sf"/>
</dbReference>
<dbReference type="Pfam" id="PF01568">
    <property type="entry name" value="Molydop_binding"/>
    <property type="match status" value="1"/>
</dbReference>
<keyword evidence="8" id="KW-0479">Metal-binding</keyword>
<evidence type="ECO:0000256" key="11">
    <source>
        <dbReference type="ARBA" id="ARBA00023004"/>
    </source>
</evidence>
<dbReference type="InterPro" id="IPR041854">
    <property type="entry name" value="BFD-like_2Fe2S-bd_dom_sf"/>
</dbReference>
<dbReference type="InterPro" id="IPR006656">
    <property type="entry name" value="Mopterin_OxRdtase"/>
</dbReference>
<dbReference type="PROSITE" id="PS00551">
    <property type="entry name" value="MOLYBDOPTERIN_PROK_1"/>
    <property type="match status" value="1"/>
</dbReference>
<evidence type="ECO:0000313" key="16">
    <source>
        <dbReference type="Proteomes" id="UP000664628"/>
    </source>
</evidence>
<keyword evidence="13" id="KW-0534">Nitrate assimilation</keyword>
<dbReference type="InterPro" id="IPR041957">
    <property type="entry name" value="CT_Nitrate-R-NapA-like"/>
</dbReference>
<gene>
    <name evidence="15" type="ORF">J2I46_03725</name>
</gene>
<dbReference type="PROSITE" id="PS51669">
    <property type="entry name" value="4FE4S_MOW_BIS_MGD"/>
    <property type="match status" value="1"/>
</dbReference>
<sequence length="1193" mass="130470">MTHQTTCCYCGVGCGVVVKQATGGQLSVEGDTQHPSNRGMLCSKGMNLNYTVMDQSDRLLYPQMRFSRDRPMQRVSWDAALERTAAVFKTFIQKYGPDSVAFYVSGQCLTEEYYLVSKLIKGFIGSNNIDTNSRLCMSSAVVGYKLSLGEDAVPVCYDDIEEADLFYVQGANPAWCHPIIWRRIEAHKAANPQVRIICVDPRRTDTARSADLHLPIRPGTDIVLNHAIARELIDGGMIDASFVADHTDGFTALRDVVRLRTVDEAADICGIDADAIRQTAAWISQSKGFLSLWTMGMNQSVVGVNKNLSLINLHLLTGRIGTPGNGPFSLTGQPNAMGGREVGGLANALPAHRDVTNAAHRAEMEAFWNSPVPIAPKPGLTATELVDALNNDTLKAIWIINTNPAVSMPDVNSTEKALKNARFVVVQDISARADTVAFADVVLPAAGWLEKEGTMTNAERRITYLPKVLDVPGEALPDVEIIWRFAQKMGFGDAFTYPNAEAVYAEYARSTANTNVDVTGVTYALLKEKRSIQWPYSLADTESLGTSRLFTDHTFYTPNKRAQLHAVPDENASEPTDADFPLVLTTGRVRDQWHTMTKTGRVAKLNQHAPLPRLQLHPDDARARAIRDGQLVTITGRRGQVRVTAELSEDIRPGLCFLPMHWGRALAGNPDSSTLGRANNLTNALIDPRSKEPDFKFTAVEVLPYQKPVEKIILIGAGSAGLGFINAYRNLNTTDEIHVFSSEIYPFYNRVLLPDYISGAQSWEQLVKLREDQFAEANIVVHKGVSIAHIDRRNKVVTDTEGVEHSYDRLLLGMGSRAFMPKGVPKLPGIFNMRSRLDADALLPFLSPEAVGNVPVEPHTGTPTAVIVGGGLLGLELAASLRQIGVRVSVIQRISRFMERQLDPIAGDLLYQDLVERGIDVYFNEEVQTFVGTDRVTGVRLKSGRTLACQVVVMAIGTVPNTELARDAGLACNRGVVINDYGQTSDPAIFAAGELAQWRGQMWGITLAAEQQAEAAARFISGDVSQPYKGSVSMNILKMEGLHLCSIGLPEVPASIDPSERAAYEEIIFIDKAKRYYKKCIVHRDKLVGAVLVGDKNEFQEFRDLIANGTELTEKRLQLLRASKTADPIAGKLVCSCNNVGQGNLERAITGGCTDFQKLCQQTGAGTGCGSCRPEVRGILERMSELVKAVASD</sequence>
<evidence type="ECO:0000313" key="15">
    <source>
        <dbReference type="EMBL" id="MBO0947675.1"/>
    </source>
</evidence>
<proteinExistence type="inferred from homology"/>
<evidence type="ECO:0000256" key="13">
    <source>
        <dbReference type="ARBA" id="ARBA00023063"/>
    </source>
</evidence>
<dbReference type="Pfam" id="PF18267">
    <property type="entry name" value="Rubredoxin_C"/>
    <property type="match status" value="1"/>
</dbReference>
<keyword evidence="16" id="KW-1185">Reference proteome</keyword>
<evidence type="ECO:0000256" key="12">
    <source>
        <dbReference type="ARBA" id="ARBA00023014"/>
    </source>
</evidence>
<evidence type="ECO:0000256" key="7">
    <source>
        <dbReference type="ARBA" id="ARBA00022630"/>
    </source>
</evidence>
<dbReference type="SUPFAM" id="SSF53706">
    <property type="entry name" value="Formate dehydrogenase/DMSO reductase, domains 1-3"/>
    <property type="match status" value="1"/>
</dbReference>
<dbReference type="Pfam" id="PF04879">
    <property type="entry name" value="Molybdop_Fe4S4"/>
    <property type="match status" value="1"/>
</dbReference>
<dbReference type="PANTHER" id="PTHR43105:SF9">
    <property type="entry name" value="NADPH-FE(3+) OXIDOREDUCTASE SUBUNIT ALPHA"/>
    <property type="match status" value="1"/>
</dbReference>
<evidence type="ECO:0000259" key="14">
    <source>
        <dbReference type="PROSITE" id="PS51669"/>
    </source>
</evidence>